<dbReference type="RefSeq" id="WP_255035623.1">
    <property type="nucleotide sequence ID" value="NZ_RJUF01000003.1"/>
</dbReference>
<evidence type="ECO:0008006" key="3">
    <source>
        <dbReference type="Google" id="ProtNLM"/>
    </source>
</evidence>
<evidence type="ECO:0000313" key="2">
    <source>
        <dbReference type="Proteomes" id="UP001204144"/>
    </source>
</evidence>
<protein>
    <recommendedName>
        <fullName evidence="3">TonB-dependent receptor</fullName>
    </recommendedName>
</protein>
<dbReference type="InterPro" id="IPR008969">
    <property type="entry name" value="CarboxyPept-like_regulatory"/>
</dbReference>
<reference evidence="1 2" key="1">
    <citation type="submission" date="2018-11" db="EMBL/GenBank/DDBJ databases">
        <title>Novel bacteria species description.</title>
        <authorList>
            <person name="Han J.-H."/>
        </authorList>
    </citation>
    <scope>NUCLEOTIDE SEQUENCE [LARGE SCALE GENOMIC DNA]</scope>
    <source>
        <strain evidence="1 2">KCTC23259</strain>
    </source>
</reference>
<dbReference type="AlphaFoldDB" id="A0AAE3H0N7"/>
<name>A0AAE3H0N7_9BACT</name>
<gene>
    <name evidence="1" type="ORF">EGI31_02860</name>
</gene>
<dbReference type="SUPFAM" id="SSF49464">
    <property type="entry name" value="Carboxypeptidase regulatory domain-like"/>
    <property type="match status" value="1"/>
</dbReference>
<dbReference type="EMBL" id="RJUF01000003">
    <property type="protein sequence ID" value="MCP9761881.1"/>
    <property type="molecule type" value="Genomic_DNA"/>
</dbReference>
<evidence type="ECO:0000313" key="1">
    <source>
        <dbReference type="EMBL" id="MCP9761881.1"/>
    </source>
</evidence>
<sequence length="755" mass="85513">MRQKTVLVLLFFIPTIICSAQKIYGTIKDSETGETIPYVSVRNSNGGSVSNKYGFYSIQFVVGDSLTFTAMGYNSVLIKGVLEDSLLNVFLSPTEYLLEEVTIKSTKTPSVQEGTQITLQKIKDTPTLFGESDILKTLLFMPGVTPISEASNGYSVRGGAPNQNLVLLDDAVVYNINHLFGFVSIVNSDAVKNAQFYKSYLPAKYGGRLSSVLDIDLFDGNKEAIKKELTMGLVSSRFKIDGPISSKTTFSVATRASYFGLFLLPTYFAYKRGNKDQYFNYWLFDINAKVKSQINKKSSLTTGFYLGNDNWNTLSGDNSDQSQQKTTWGNITFSSKYQTILNQKTFINSQVLYSNYHQKILNTDNTHGFKSLSGIQTELFDIGIKESLEYFFHSKAKVQIGFEVTKHYLSPSQNINNEKRKGINSVDNSLFIELDAKVGQKSQIFVGVRNVLYNVQKINYKRIEPRLSWNFKFNSQHSLSISYIESNQFIHQISSNTVGLPTDLWLTSTENIPPQHSAQISLGYFINMINSKFGFEIYNKNYSDLIDFKDGISLYNTSNDNFEEFIGGRGVGKSYGLEVSFSKNFNKHSFEASYTYGKSKVQIDAINFGKWYFSSQDRRHSLLGNLIMTVIPNRLTFASNFIFYTGTPTTVPDAVFPRKNPDGVVTNYPQLIYTSRNNFRFPIYHRADVSFSLKGKTKYHKDKTTSFGIYNIYNHTNPFYLDIRTTSSGGNMYNFDLVKVGILPILPYISYSLKW</sequence>
<accession>A0AAE3H0N7</accession>
<proteinExistence type="predicted"/>
<organism evidence="1 2">
    <name type="scientific">Lacihabitans soyangensis</name>
    <dbReference type="NCBI Taxonomy" id="869394"/>
    <lineage>
        <taxon>Bacteria</taxon>
        <taxon>Pseudomonadati</taxon>
        <taxon>Bacteroidota</taxon>
        <taxon>Cytophagia</taxon>
        <taxon>Cytophagales</taxon>
        <taxon>Leadbetterellaceae</taxon>
        <taxon>Lacihabitans</taxon>
    </lineage>
</organism>
<dbReference type="SUPFAM" id="SSF56935">
    <property type="entry name" value="Porins"/>
    <property type="match status" value="1"/>
</dbReference>
<keyword evidence="2" id="KW-1185">Reference proteome</keyword>
<comment type="caution">
    <text evidence="1">The sequence shown here is derived from an EMBL/GenBank/DDBJ whole genome shotgun (WGS) entry which is preliminary data.</text>
</comment>
<dbReference type="Proteomes" id="UP001204144">
    <property type="component" value="Unassembled WGS sequence"/>
</dbReference>